<dbReference type="PRINTS" id="PR00109">
    <property type="entry name" value="TYRKINASE"/>
</dbReference>
<dbReference type="SUPFAM" id="SSF56112">
    <property type="entry name" value="Protein kinase-like (PK-like)"/>
    <property type="match status" value="1"/>
</dbReference>
<evidence type="ECO:0000256" key="10">
    <source>
        <dbReference type="ARBA" id="ARBA00023136"/>
    </source>
</evidence>
<evidence type="ECO:0000256" key="16">
    <source>
        <dbReference type="PROSITE-ProRule" id="PRU00121"/>
    </source>
</evidence>
<dbReference type="SMART" id="SM00408">
    <property type="entry name" value="IGc2"/>
    <property type="match status" value="1"/>
</dbReference>
<comment type="caution">
    <text evidence="16">Lacks conserved residue(s) required for the propagation of feature annotation.</text>
</comment>
<evidence type="ECO:0000259" key="19">
    <source>
        <dbReference type="PROSITE" id="PS50011"/>
    </source>
</evidence>
<dbReference type="GO" id="GO:0038023">
    <property type="term" value="F:signaling receptor activity"/>
    <property type="evidence" value="ECO:0007669"/>
    <property type="project" value="UniProtKB-ARBA"/>
</dbReference>
<dbReference type="InterPro" id="IPR001245">
    <property type="entry name" value="Ser-Thr/Tyr_kinase_cat_dom"/>
</dbReference>
<feature type="region of interest" description="Disordered" evidence="17">
    <location>
        <begin position="783"/>
        <end position="832"/>
    </location>
</feature>
<dbReference type="InterPro" id="IPR015817">
    <property type="entry name" value="Vitellinogen_open_b-sht_sub1"/>
</dbReference>
<comment type="subcellular location">
    <subcellularLocation>
        <location evidence="1">Membrane</location>
        <topology evidence="1">Single-pass type I membrane protein</topology>
    </subcellularLocation>
</comment>
<keyword evidence="12" id="KW-0675">Receptor</keyword>
<dbReference type="PROSITE" id="PS00109">
    <property type="entry name" value="PROTEIN_KINASE_TYR"/>
    <property type="match status" value="1"/>
</dbReference>
<feature type="chain" id="PRO_5009319721" evidence="18">
    <location>
        <begin position="30"/>
        <end position="4105"/>
    </location>
</feature>
<dbReference type="Gene3D" id="1.10.2000.10">
    <property type="entry name" value="Frizzled cysteine-rich domain"/>
    <property type="match status" value="1"/>
</dbReference>
<dbReference type="FunFam" id="2.60.40.10:FF:000032">
    <property type="entry name" value="palladin isoform X1"/>
    <property type="match status" value="1"/>
</dbReference>
<dbReference type="SMART" id="SM01169">
    <property type="entry name" value="DUF1943"/>
    <property type="match status" value="1"/>
</dbReference>
<evidence type="ECO:0000256" key="5">
    <source>
        <dbReference type="ARBA" id="ARBA00022729"/>
    </source>
</evidence>
<dbReference type="SMART" id="SM00409">
    <property type="entry name" value="IG"/>
    <property type="match status" value="1"/>
</dbReference>
<sequence>RRCIMKHWSLAIGSILLLILPATLSAVAAVQLDGMPYVPDSIKRSPNESQPSAIELVGEMPNSTAGIGEKVRLLCDIIGSPRPEYEWLWNGVRLPKSHIRYAQKAQMYGAVLKIDSVTPADAGRFTCIGVNPAGRRETSAYLEVVKQRQRKRKKKKKQPKPGSDKDEEDHLYDYDDDPVQGPAVSGFCQEFRSTVCRTFLANEQVFVTSTTFQYSMEKRLTRLVEKMAEQLTENCVKLLLEAICYYNFPICSAGQPRHLCPGDCARVTGDARCSAALYNLRTNLAYLQGGAPRPGPGPSDDARLDFLSLLPDCDALATSGSSGSQCVRLGSLTVKPVQPQPPQPQPTKSGPSSQRTPDRGRSDCYNGTGRHYAGPSNRGALSGRTCLPWSSQAGFGHLTGAECRNPVEPAADGVGSANRFDSPWCFVADATREACAVPRCEMLGNGGEGGGGGGEGGLQGGGHVGVTELSPMSSREMLPVFVSLGVLAFLALGILLICCFCRRASPASGASGYQGMIKAVGMATTQVHLHQHQHQQQQQQQQQQFGEEIGESAFGRVYKGELIGLYSETSLTPVVIKCLNANADARTQTEFQRDTQSKSELRHPNLVCLLVSVGQVHEAMPGGDLHEFLIYRSPQAPIGVTHRARTDSSGGSLDGSLSQRDMLHIAAQVAAGLDYLASRGLVHRDVAARNVLMGDAMLCKLGDLGAARELYNCDYYRLQDRCALPIRWLPPEAILFGQFSPQSDVHSFGVLLWEIWSYGLQPYYGYSNSEVIELVRQRQLLPSPQDCPPAQAPPNRTRALSSSSSTSDSSTSSSNSASSRHRRQASSGRRQGGVVVAEHGGLAAAYNMLPPQAVWLSEKILLTEATNPVPKYRLLTPTKYYKDGRKRFVFTSTEPSLWPTSGFLSAIEDKQLTSAGAATQGPAIRATMNLKLLVAACCLLAAVQARPPRPLSSSCSASCVSRTFWSGYRAGNVLSSSPPELNPSQASRLKINGQAKVEVLSDCEMALTVEVKNAKVGDLDDASSLSPRDPPAKVLAGLRAPLRFAFDNGRVVELCPGAEETRASLNLKRGLLSQLQVSTEQRGQAHEFEERDILGDCWTEYTPEGPNTLVKTKDLAKCKKLNYQSYPLLGVKSFEDETTQSKRPITKGSLTCRMEIDPERDIVKSTSCQEEQRQSARHQSDSIEEKIRTTTRLTLKNEESGLISALHEVSKRTDLRHGHKSSSQCQNASAWLEEDIFHSATECVERKHGAETSSQYFAKANETLNQLCEATKNQSMSRDVPKKYADLIKYMRGITDKAQLAQLYKQVRAAGYCDRNPLMLVILRSAIPTVGTKQSVQFIIDELQKSEDSAAGRNDWIVNGVALMQHPTPEILPGLLSYVRTKALITGVNRDEPLALSAVVHKICQELPNCESDSRVKAVIDYFADSLGPACAKFNGADSDNAFVALLAIGNMGRMRGGVNSLVQCANNQRLQIVYRAFALHSLRRFSNFSTTDKHQLSNLLLDESQDAEVRIAAFQALARHGFSNSMLRDYIRQLLDRTEADRQVQMFVYTHLKNLKGQDARIMSPILLSAKTATELKKLSRRQYSNVLKGQYYSPALEAGAQAEVPIVFSAQSAIPRYIGLNLTVNMPSQGQSINLMEIGLRMQGLEKLIEQTYSLIAKKYSQSEPSSDEAPATAQQPDDLTDEQRRLTQTRIEPRIDLFVRRYGVELSHTDLSGGIIESLPALIASGQAESLMPSMVSGKPGAAAGTLMESTLSIPTTAGLPILVKQESHYVTNLRSEMSFSQSTGLEATVQVQPTAAIQMLRTVAVDAIFERAGIQSSTSFLSSTGLLVKIEPLNKRQSVAEVKTEVKFFQHTAGKQHVEKALTPQQASVQSERCVEGLAKKLGGHKICFKTESLPNCQTSPCKILQCPSSYQLFLEKSDDFSAFEVNYKWKSQRSEKQLQLLIGDRKSKERLLKFNIQSVSRRDNISYKLELQNPIFPIVIDSNFTKSESGHQVNAKAQIGSVEYLATGSVRPDSEKGVIACHFEFKEFVFIFNSIQGEVHPKDKIDQKVQVTLEHKFSGLTPVLLPIATTKLQAKMHTKNELNLEYDLKLQESNFFWQMGSEYKTQKGDTTAVRYRVQYRQTVEGSADDASTVFLYDFALQNPMGKNFMHNLHSKLTSRSEADGKQYSATISHKLQYGSDSAKSPFDFDARFGVKKIEQSQKTEISGSGEVTYSKEGRSVTAKVDRVKIEMSQFTNATDGLGKQYKYALSYGISFEGQTAQYQAELQHLPWGRWSLGKQAVQMKAKAQLGSKSYAIQVKHVLNTEKMLSEQIAKAEYNDYVYFHLQSKLQKAEGVDAIRHEFFWQDWQDNKMEIKSGLTRPEEGVVNADVIVKKNDAKVLSSIHSLRLKQVGPERDHELKHKMTLETREKTYDVENRVSIDQQSLADIAELMAYQVRLVAGRYRIEKSLQLLNDLLWGMRFEHESKMTGPAATQEIVLQNVIKLESREGEIWKHLLRVKGWSDSEVKYGVSAARTKDSASGKGIKVEVYCKDQSIKSNASYDGESGSLKIASMDSWRWHDVKMDMKIRYLDYSTRSPKYEALANLEGQISAVPLSSKLNVTGGRADSENYLVAALTIRETKLRLELNAAPTRKAAELKLEGDFGVLPLKSMKAKSEISQDNGAQFESEIEIDNTKIVGAMLKIESNIFMVDLKTAHPLLQEAGIKIRLETDVPEAIKFDAIAKIVSLTKQMQIKKSGTATFSRSTPGYSFLLGLTGKAEIEGFEGQISYKKLEYELMLKKKPTMEFEFVASAEAKVKAKNYGSWEVKYGARMELDSKNAFAGVEYNDEEAAATYEVEDLSCGTRKVNFRVKCSFCTNEVARDLIVGQANMTYPLQPTRFQLGLDMDLASSKLQMVAFRFEHSQYKKQILAAFRWNGSTHKLINCAYTQTDAADGIKGEVLLHSDLRFFLGDMARVKLQASYNYGSDKTLNASLSMADRDEELLKAKLFWLNSPRSDSSIPVANIDRGMQIKGSGIDAYFVRAVKPENNFEWKSSVQLPQVREPITASWEYEDAKIKSGKVSAFGREFAVTSGSDGEIQVTMTTDSDEANTLQVKWEGKYQNWQDARAKIEIESDGETKVIEVKMQQKQIAINYGKSSRPNLLRVDYELTDASADLTINHETNAENTELTLWPNYKIQLPTTSYPMKLTIGARVSVRKLSIVFEAPCIGVKSMNYEHDFRNAPQAFKIESDLVSTSDEKIWVMKVDVDMDMPSVEATCKIGNQFSASFREPKFELKLKDKIDLKVQFPKFLSGDDDSDKKELIVQLALPGTGIDQPVSLKAEVQQLTEGRQMKVQYGLGEDTEQIVWVLTARKYRFKPRLNLDLETSLTSKFDLLSSWQIRSLEARLESKMESDSDAYTLVYKDTIKINGEDLSTTDARLDGQSGYGVKKVEVQITGKMEWNMKFESASEDRPAKLSFSLDKFGDNLQKYSLKLSYNPAKENAVLPDFKLETECPRRQFVIGKEFRETASESLVTMELYLDKRQSHGVTVLYKSKSPASEARTYTLEIILPTRKIRMDVQPEVTDNKLKIKNTIAWDADVSTEKAIELTIHLAAKALDSEFELECKAPFLRNPIKLEARLEHNDGGYTVQLKHKNGEIDVLAAKYAYSRDSQGDHRINMEVSGSEDSKIILSVRSQVNYNKNWNTQSKIDGTLKLKLGSMDKNIKFVLQPWRELTVSCKDGVSLSLKSDGKNFFKLVAFASSKDESASRLKFMISAPTKKITLKLDQGRGSFHHDSDLRLPKYTPEKVLLRSKISVNSKELIATVFIGEMTVGQKPDLFDAASVPARLGFYGLAYRQMDDSKMSFRVNWRHPSQENSAVRSMQRSLSSSWTDAISAVSEFSGLNPLLGGTSSNVDADWIAEEIRNLASNDIDKLSRYVKRAMRNNDLYIRSALEACQSATQYAQGWLSVASEVLSGWMEALDQSKIPQWIAQCVQQALDFAANLCNKISIQDFIDRLVAVLDQVKDIIKSCSDKAIEIIDILKSWLSDLTDIQGTWSSEQAEEYLNSMAPWANAIKNAVAKIWAPMRTMLAATVAGAKPLAVDDLLPLGMNHIADIQIIRN</sequence>
<dbReference type="PROSITE" id="PS51211">
    <property type="entry name" value="VITELLOGENIN"/>
    <property type="match status" value="1"/>
</dbReference>
<dbReference type="Gene3D" id="3.30.200.20">
    <property type="entry name" value="Phosphorylase Kinase, domain 1"/>
    <property type="match status" value="1"/>
</dbReference>
<dbReference type="PROSITE" id="PS50835">
    <property type="entry name" value="IG_LIKE"/>
    <property type="match status" value="1"/>
</dbReference>
<keyword evidence="6" id="KW-0547">Nucleotide-binding</keyword>
<evidence type="ECO:0000256" key="11">
    <source>
        <dbReference type="ARBA" id="ARBA00023157"/>
    </source>
</evidence>
<evidence type="ECO:0000259" key="23">
    <source>
        <dbReference type="PROSITE" id="PS51211"/>
    </source>
</evidence>
<dbReference type="Pfam" id="PF07714">
    <property type="entry name" value="PK_Tyr_Ser-Thr"/>
    <property type="match status" value="1"/>
</dbReference>
<dbReference type="SMART" id="SM00638">
    <property type="entry name" value="LPD_N"/>
    <property type="match status" value="1"/>
</dbReference>
<keyword evidence="14" id="KW-0393">Immunoglobulin domain</keyword>
<evidence type="ECO:0000256" key="12">
    <source>
        <dbReference type="ARBA" id="ARBA00023170"/>
    </source>
</evidence>
<dbReference type="GO" id="GO:0005524">
    <property type="term" value="F:ATP binding"/>
    <property type="evidence" value="ECO:0007669"/>
    <property type="project" value="UniProtKB-KW"/>
</dbReference>
<dbReference type="InterPro" id="IPR001747">
    <property type="entry name" value="Vitellogenin_N"/>
</dbReference>
<dbReference type="GO" id="GO:0045735">
    <property type="term" value="F:nutrient reservoir activity"/>
    <property type="evidence" value="ECO:0007669"/>
    <property type="project" value="UniProtKB-KW"/>
</dbReference>
<accession>A0A1I8GUD0</accession>
<dbReference type="Gene3D" id="2.40.20.10">
    <property type="entry name" value="Plasminogen Kringle 4"/>
    <property type="match status" value="1"/>
</dbReference>
<keyword evidence="3 16" id="KW-0420">Kringle</keyword>
<feature type="domain" description="Kringle" evidence="21">
    <location>
        <begin position="363"/>
        <end position="440"/>
    </location>
</feature>
<feature type="disulfide bond" evidence="16">
    <location>
        <begin position="386"/>
        <end position="425"/>
    </location>
</feature>
<feature type="compositionally biased region" description="Basic and acidic residues" evidence="17">
    <location>
        <begin position="1170"/>
        <end position="1184"/>
    </location>
</feature>
<evidence type="ECO:0000256" key="3">
    <source>
        <dbReference type="ARBA" id="ARBA00022572"/>
    </source>
</evidence>
<dbReference type="SUPFAM" id="SSF48726">
    <property type="entry name" value="Immunoglobulin"/>
    <property type="match status" value="1"/>
</dbReference>
<evidence type="ECO:0000256" key="9">
    <source>
        <dbReference type="ARBA" id="ARBA00022989"/>
    </source>
</evidence>
<feature type="domain" description="FZ" evidence="20">
    <location>
        <begin position="183"/>
        <end position="329"/>
    </location>
</feature>
<evidence type="ECO:0000256" key="8">
    <source>
        <dbReference type="ARBA" id="ARBA00022840"/>
    </source>
</evidence>
<evidence type="ECO:0000256" key="4">
    <source>
        <dbReference type="ARBA" id="ARBA00022692"/>
    </source>
</evidence>
<feature type="domain" description="Ig-like" evidence="22">
    <location>
        <begin position="51"/>
        <end position="143"/>
    </location>
</feature>
<dbReference type="InterPro" id="IPR003599">
    <property type="entry name" value="Ig_sub"/>
</dbReference>
<evidence type="ECO:0000313" key="25">
    <source>
        <dbReference type="WBParaSite" id="maker-uti_cns_0003016-snap-gene-0.2-mRNA-1"/>
    </source>
</evidence>
<dbReference type="InterPro" id="IPR008266">
    <property type="entry name" value="Tyr_kinase_AS"/>
</dbReference>
<name>A0A1I8GUD0_9PLAT</name>
<dbReference type="SUPFAM" id="SSF56968">
    <property type="entry name" value="Lipovitellin-phosvitin complex, beta-sheet shell regions"/>
    <property type="match status" value="2"/>
</dbReference>
<keyword evidence="5 18" id="KW-0732">Signal</keyword>
<dbReference type="InterPro" id="IPR015816">
    <property type="entry name" value="Vitellinogen_b-sht_N"/>
</dbReference>
<feature type="disulfide bond" evidence="15">
    <location>
        <begin position="235"/>
        <end position="273"/>
    </location>
</feature>
<dbReference type="PROSITE" id="PS50070">
    <property type="entry name" value="KRINGLE_2"/>
    <property type="match status" value="1"/>
</dbReference>
<dbReference type="InterPro" id="IPR000001">
    <property type="entry name" value="Kringle"/>
</dbReference>
<dbReference type="SUPFAM" id="SSF48431">
    <property type="entry name" value="Lipovitellin-phosvitin complex, superhelical domain"/>
    <property type="match status" value="1"/>
</dbReference>
<evidence type="ECO:0000259" key="21">
    <source>
        <dbReference type="PROSITE" id="PS50070"/>
    </source>
</evidence>
<keyword evidence="13" id="KW-0325">Glycoprotein</keyword>
<dbReference type="InterPro" id="IPR015819">
    <property type="entry name" value="Lipid_transp_b-sht_shell"/>
</dbReference>
<dbReference type="CDD" id="cd00096">
    <property type="entry name" value="Ig"/>
    <property type="match status" value="1"/>
</dbReference>
<dbReference type="InterPro" id="IPR003598">
    <property type="entry name" value="Ig_sub2"/>
</dbReference>
<dbReference type="SMART" id="SM00219">
    <property type="entry name" value="TyrKc"/>
    <property type="match status" value="1"/>
</dbReference>
<evidence type="ECO:0000256" key="6">
    <source>
        <dbReference type="ARBA" id="ARBA00022741"/>
    </source>
</evidence>
<dbReference type="Gene3D" id="2.60.40.10">
    <property type="entry name" value="Immunoglobulins"/>
    <property type="match status" value="1"/>
</dbReference>
<evidence type="ECO:0000256" key="1">
    <source>
        <dbReference type="ARBA" id="ARBA00004479"/>
    </source>
</evidence>
<keyword evidence="4" id="KW-0812">Transmembrane</keyword>
<evidence type="ECO:0000256" key="14">
    <source>
        <dbReference type="ARBA" id="ARBA00023319"/>
    </source>
</evidence>
<feature type="compositionally biased region" description="Low complexity" evidence="17">
    <location>
        <begin position="796"/>
        <end position="818"/>
    </location>
</feature>
<feature type="domain" description="Protein kinase" evidence="19">
    <location>
        <begin position="543"/>
        <end position="842"/>
    </location>
</feature>
<dbReference type="InterPro" id="IPR013098">
    <property type="entry name" value="Ig_I-set"/>
</dbReference>
<keyword evidence="11 16" id="KW-1015">Disulfide bond</keyword>
<dbReference type="InterPro" id="IPR015255">
    <property type="entry name" value="Vitellinogen_open_b-sht"/>
</dbReference>
<evidence type="ECO:0000256" key="17">
    <source>
        <dbReference type="SAM" id="MobiDB-lite"/>
    </source>
</evidence>
<dbReference type="GO" id="GO:0005319">
    <property type="term" value="F:lipid transporter activity"/>
    <property type="evidence" value="ECO:0007669"/>
    <property type="project" value="InterPro"/>
</dbReference>
<feature type="region of interest" description="Disordered" evidence="17">
    <location>
        <begin position="1165"/>
        <end position="1184"/>
    </location>
</feature>
<dbReference type="Gene3D" id="2.30.230.10">
    <property type="entry name" value="Lipovitellin, beta-sheet shell regions, chain A"/>
    <property type="match status" value="1"/>
</dbReference>
<evidence type="ECO:0000259" key="22">
    <source>
        <dbReference type="PROSITE" id="PS50835"/>
    </source>
</evidence>
<dbReference type="InterPro" id="IPR013806">
    <property type="entry name" value="Kringle-like"/>
</dbReference>
<dbReference type="Proteomes" id="UP000095280">
    <property type="component" value="Unplaced"/>
</dbReference>
<feature type="region of interest" description="Disordered" evidence="17">
    <location>
        <begin position="1662"/>
        <end position="1684"/>
    </location>
</feature>
<reference evidence="25" key="1">
    <citation type="submission" date="2016-11" db="UniProtKB">
        <authorList>
            <consortium name="WormBaseParasite"/>
        </authorList>
    </citation>
    <scope>IDENTIFICATION</scope>
</reference>
<dbReference type="GO" id="GO:0004713">
    <property type="term" value="F:protein tyrosine kinase activity"/>
    <property type="evidence" value="ECO:0007669"/>
    <property type="project" value="InterPro"/>
</dbReference>
<keyword evidence="9" id="KW-1133">Transmembrane helix</keyword>
<dbReference type="SMART" id="SM00130">
    <property type="entry name" value="KR"/>
    <property type="match status" value="1"/>
</dbReference>
<keyword evidence="2" id="KW-0597">Phosphoprotein</keyword>
<dbReference type="Gene3D" id="2.20.50.20">
    <property type="entry name" value="Lipovitellin. Chain A, domain 3"/>
    <property type="match status" value="1"/>
</dbReference>
<dbReference type="InterPro" id="IPR007110">
    <property type="entry name" value="Ig-like_dom"/>
</dbReference>
<evidence type="ECO:0000256" key="13">
    <source>
        <dbReference type="ARBA" id="ARBA00023180"/>
    </source>
</evidence>
<dbReference type="Gene3D" id="1.25.10.20">
    <property type="entry name" value="Vitellinogen, superhelical"/>
    <property type="match status" value="1"/>
</dbReference>
<evidence type="ECO:0000256" key="15">
    <source>
        <dbReference type="PROSITE-ProRule" id="PRU00090"/>
    </source>
</evidence>
<dbReference type="InterPro" id="IPR020067">
    <property type="entry name" value="Frizzled_dom"/>
</dbReference>
<dbReference type="GO" id="GO:0016020">
    <property type="term" value="C:membrane"/>
    <property type="evidence" value="ECO:0007669"/>
    <property type="project" value="UniProtKB-SubCell"/>
</dbReference>
<protein>
    <submittedName>
        <fullName evidence="25">Receptor protein-tyrosine kinase</fullName>
    </submittedName>
</protein>
<dbReference type="InterPro" id="IPR020635">
    <property type="entry name" value="Tyr_kinase_cat_dom"/>
</dbReference>
<dbReference type="InterPro" id="IPR050733">
    <property type="entry name" value="Vitellogenin/Apolipophorin"/>
</dbReference>
<dbReference type="InterPro" id="IPR013783">
    <property type="entry name" value="Ig-like_fold"/>
</dbReference>
<dbReference type="InterPro" id="IPR011009">
    <property type="entry name" value="Kinase-like_dom_sf"/>
</dbReference>
<dbReference type="Gene3D" id="1.10.510.10">
    <property type="entry name" value="Transferase(Phosphotransferase) domain 1"/>
    <property type="match status" value="1"/>
</dbReference>
<dbReference type="Pfam" id="PF01347">
    <property type="entry name" value="Vitellogenin_N"/>
    <property type="match status" value="1"/>
</dbReference>
<evidence type="ECO:0000256" key="2">
    <source>
        <dbReference type="ARBA" id="ARBA00022553"/>
    </source>
</evidence>
<feature type="compositionally biased region" description="Acidic residues" evidence="17">
    <location>
        <begin position="165"/>
        <end position="175"/>
    </location>
</feature>
<evidence type="ECO:0000256" key="18">
    <source>
        <dbReference type="SAM" id="SignalP"/>
    </source>
</evidence>
<dbReference type="PANTHER" id="PTHR23345">
    <property type="entry name" value="VITELLOGENIN-RELATED"/>
    <property type="match status" value="1"/>
</dbReference>
<dbReference type="InterPro" id="IPR036179">
    <property type="entry name" value="Ig-like_dom_sf"/>
</dbReference>
<dbReference type="InterPro" id="IPR038178">
    <property type="entry name" value="Kringle_sf"/>
</dbReference>
<keyword evidence="7" id="KW-0758">Storage protein</keyword>
<evidence type="ECO:0000259" key="20">
    <source>
        <dbReference type="PROSITE" id="PS50038"/>
    </source>
</evidence>
<dbReference type="InterPro" id="IPR011030">
    <property type="entry name" value="Lipovitellin_superhlx_dom"/>
</dbReference>
<dbReference type="Pfam" id="PF07679">
    <property type="entry name" value="I-set"/>
    <property type="match status" value="1"/>
</dbReference>
<feature type="signal peptide" evidence="18">
    <location>
        <begin position="1"/>
        <end position="29"/>
    </location>
</feature>
<dbReference type="Pfam" id="PF09172">
    <property type="entry name" value="Vit_open_b-sht"/>
    <property type="match status" value="1"/>
</dbReference>
<feature type="region of interest" description="Disordered" evidence="17">
    <location>
        <begin position="148"/>
        <end position="175"/>
    </location>
</feature>
<dbReference type="PROSITE" id="PS50011">
    <property type="entry name" value="PROTEIN_KINASE_DOM"/>
    <property type="match status" value="1"/>
</dbReference>
<dbReference type="PANTHER" id="PTHR23345:SF15">
    <property type="entry name" value="VITELLOGENIN 1-RELATED"/>
    <property type="match status" value="1"/>
</dbReference>
<dbReference type="SUPFAM" id="SSF57440">
    <property type="entry name" value="Kringle-like"/>
    <property type="match status" value="1"/>
</dbReference>
<evidence type="ECO:0000313" key="24">
    <source>
        <dbReference type="Proteomes" id="UP000095280"/>
    </source>
</evidence>
<proteinExistence type="predicted"/>
<dbReference type="InterPro" id="IPR036790">
    <property type="entry name" value="Frizzled_dom_sf"/>
</dbReference>
<organism evidence="24 25">
    <name type="scientific">Macrostomum lignano</name>
    <dbReference type="NCBI Taxonomy" id="282301"/>
    <lineage>
        <taxon>Eukaryota</taxon>
        <taxon>Metazoa</taxon>
        <taxon>Spiralia</taxon>
        <taxon>Lophotrochozoa</taxon>
        <taxon>Platyhelminthes</taxon>
        <taxon>Rhabditophora</taxon>
        <taxon>Macrostomorpha</taxon>
        <taxon>Macrostomida</taxon>
        <taxon>Macrostomidae</taxon>
        <taxon>Macrostomum</taxon>
    </lineage>
</organism>
<evidence type="ECO:0000256" key="7">
    <source>
        <dbReference type="ARBA" id="ARBA00022761"/>
    </source>
</evidence>
<keyword evidence="8" id="KW-0067">ATP-binding</keyword>
<feature type="region of interest" description="Disordered" evidence="17">
    <location>
        <begin position="334"/>
        <end position="380"/>
    </location>
</feature>
<dbReference type="PROSITE" id="PS50038">
    <property type="entry name" value="FZ"/>
    <property type="match status" value="1"/>
</dbReference>
<keyword evidence="10" id="KW-0472">Membrane</keyword>
<feature type="domain" description="Vitellogenin" evidence="23">
    <location>
        <begin position="960"/>
        <end position="1620"/>
    </location>
</feature>
<dbReference type="InterPro" id="IPR000719">
    <property type="entry name" value="Prot_kinase_dom"/>
</dbReference>
<keyword evidence="24" id="KW-1185">Reference proteome</keyword>
<feature type="compositionally biased region" description="Basic residues" evidence="17">
    <location>
        <begin position="148"/>
        <end position="159"/>
    </location>
</feature>
<dbReference type="WBParaSite" id="maker-uti_cns_0003016-snap-gene-0.2-mRNA-1">
    <property type="protein sequence ID" value="maker-uti_cns_0003016-snap-gene-0.2-mRNA-1"/>
    <property type="gene ID" value="maker-uti_cns_0003016-snap-gene-0.2"/>
</dbReference>